<dbReference type="PANTHER" id="PTHR47481">
    <property type="match status" value="1"/>
</dbReference>
<dbReference type="Proteomes" id="UP000288805">
    <property type="component" value="Unassembled WGS sequence"/>
</dbReference>
<proteinExistence type="predicted"/>
<protein>
    <recommendedName>
        <fullName evidence="2">GAG-pre-integrase domain-containing protein</fullName>
    </recommendedName>
</protein>
<feature type="region of interest" description="Disordered" evidence="1">
    <location>
        <begin position="338"/>
        <end position="384"/>
    </location>
</feature>
<feature type="domain" description="GAG-pre-integrase" evidence="2">
    <location>
        <begin position="232"/>
        <end position="286"/>
    </location>
</feature>
<dbReference type="PANTHER" id="PTHR47481:SF22">
    <property type="entry name" value="RETROTRANSPOSON GAG DOMAIN-CONTAINING PROTEIN"/>
    <property type="match status" value="1"/>
</dbReference>
<organism evidence="3 4">
    <name type="scientific">Vitis vinifera</name>
    <name type="common">Grape</name>
    <dbReference type="NCBI Taxonomy" id="29760"/>
    <lineage>
        <taxon>Eukaryota</taxon>
        <taxon>Viridiplantae</taxon>
        <taxon>Streptophyta</taxon>
        <taxon>Embryophyta</taxon>
        <taxon>Tracheophyta</taxon>
        <taxon>Spermatophyta</taxon>
        <taxon>Magnoliopsida</taxon>
        <taxon>eudicotyledons</taxon>
        <taxon>Gunneridae</taxon>
        <taxon>Pentapetalae</taxon>
        <taxon>rosids</taxon>
        <taxon>Vitales</taxon>
        <taxon>Vitaceae</taxon>
        <taxon>Viteae</taxon>
        <taxon>Vitis</taxon>
    </lineage>
</organism>
<feature type="compositionally biased region" description="Low complexity" evidence="1">
    <location>
        <begin position="350"/>
        <end position="378"/>
    </location>
</feature>
<gene>
    <name evidence="3" type="ORF">CK203_063445</name>
</gene>
<dbReference type="Pfam" id="PF13976">
    <property type="entry name" value="gag_pre-integrs"/>
    <property type="match status" value="1"/>
</dbReference>
<accession>A0A438FQV6</accession>
<dbReference type="EMBL" id="QGNW01000777">
    <property type="protein sequence ID" value="RVW62323.1"/>
    <property type="molecule type" value="Genomic_DNA"/>
</dbReference>
<evidence type="ECO:0000259" key="2">
    <source>
        <dbReference type="Pfam" id="PF13976"/>
    </source>
</evidence>
<dbReference type="AlphaFoldDB" id="A0A438FQV6"/>
<evidence type="ECO:0000256" key="1">
    <source>
        <dbReference type="SAM" id="MobiDB-lite"/>
    </source>
</evidence>
<sequence length="448" mass="49350">MAVSSNASATFNLPAQVISIKLDGTNFLAWSAQLIPLFRRDGLMGIVNGSNPYPPQYSSDELCDQGVLNSAYVVWQYKDQTVLSWIVSSLSPSIVSLFMQGSMSCQSFLDEVKSLSNELSAVGKPVEDSDLILSVLNGLNSSFHSFVTTYMLLAKEKSMSFSDFHAEMLNYDLMQKFHNHTIQPETERHPPTELAAMVAEANTTYLNQHQCIGNGAGPHDGDTLMTRPSDRGLYPINLQQVSSSKFHVFSMTVGVKASTTTWHCRLGHPSSSTLHNVLHNYSLPGFCCYDPSSQRVYISRNVIFDEIVFPARVQSPLMDSGSSVPSIVSPPHTTPIIPTDHNFSIPPDTSSDINSPVSSSPSNILEPSSSAPSSPAPSYHVVTRSQTGHLRPRIYLDFHLYFSTHHPIRALHAGVIIFEPRSYAQAATILEWHLAMECESQALLKNET</sequence>
<evidence type="ECO:0000313" key="3">
    <source>
        <dbReference type="EMBL" id="RVW62323.1"/>
    </source>
</evidence>
<reference evidence="3 4" key="1">
    <citation type="journal article" date="2018" name="PLoS Genet.">
        <title>Population sequencing reveals clonal diversity and ancestral inbreeding in the grapevine cultivar Chardonnay.</title>
        <authorList>
            <person name="Roach M.J."/>
            <person name="Johnson D.L."/>
            <person name="Bohlmann J."/>
            <person name="van Vuuren H.J."/>
            <person name="Jones S.J."/>
            <person name="Pretorius I.S."/>
            <person name="Schmidt S.A."/>
            <person name="Borneman A.R."/>
        </authorList>
    </citation>
    <scope>NUCLEOTIDE SEQUENCE [LARGE SCALE GENOMIC DNA]</scope>
    <source>
        <strain evidence="4">cv. Chardonnay</strain>
        <tissue evidence="3">Leaf</tissue>
    </source>
</reference>
<comment type="caution">
    <text evidence="3">The sequence shown here is derived from an EMBL/GenBank/DDBJ whole genome shotgun (WGS) entry which is preliminary data.</text>
</comment>
<dbReference type="InterPro" id="IPR025724">
    <property type="entry name" value="GAG-pre-integrase_dom"/>
</dbReference>
<evidence type="ECO:0000313" key="4">
    <source>
        <dbReference type="Proteomes" id="UP000288805"/>
    </source>
</evidence>
<name>A0A438FQV6_VITVI</name>